<feature type="non-terminal residue" evidence="15">
    <location>
        <position position="1"/>
    </location>
</feature>
<feature type="non-terminal residue" evidence="15">
    <location>
        <position position="1015"/>
    </location>
</feature>
<name>A0AAN5DI76_9BILA</name>
<dbReference type="AlphaFoldDB" id="A0AAN5DI76"/>
<evidence type="ECO:0000256" key="7">
    <source>
        <dbReference type="ARBA" id="ARBA00023136"/>
    </source>
</evidence>
<dbReference type="Gene3D" id="3.30.70.1230">
    <property type="entry name" value="Nucleotide cyclase"/>
    <property type="match status" value="1"/>
</dbReference>
<keyword evidence="16" id="KW-1185">Reference proteome</keyword>
<keyword evidence="7 12" id="KW-0472">Membrane</keyword>
<evidence type="ECO:0000256" key="10">
    <source>
        <dbReference type="ARBA" id="ARBA00023293"/>
    </source>
</evidence>
<evidence type="ECO:0000256" key="12">
    <source>
        <dbReference type="SAM" id="Phobius"/>
    </source>
</evidence>
<proteinExistence type="predicted"/>
<evidence type="ECO:0000256" key="11">
    <source>
        <dbReference type="SAM" id="Coils"/>
    </source>
</evidence>
<reference evidence="16" key="1">
    <citation type="submission" date="2022-10" db="EMBL/GenBank/DDBJ databases">
        <title>Genome assembly of Pristionchus species.</title>
        <authorList>
            <person name="Yoshida K."/>
            <person name="Sommer R.J."/>
        </authorList>
    </citation>
    <scope>NUCLEOTIDE SEQUENCE [LARGE SCALE GENOMIC DNA]</scope>
    <source>
        <strain evidence="16">RS5460</strain>
    </source>
</reference>
<dbReference type="CDD" id="cd07302">
    <property type="entry name" value="CHD"/>
    <property type="match status" value="1"/>
</dbReference>
<dbReference type="InterPro" id="IPR001054">
    <property type="entry name" value="A/G_cyclase"/>
</dbReference>
<dbReference type="GO" id="GO:0001653">
    <property type="term" value="F:peptide receptor activity"/>
    <property type="evidence" value="ECO:0007669"/>
    <property type="project" value="TreeGrafter"/>
</dbReference>
<dbReference type="GO" id="GO:0007168">
    <property type="term" value="P:receptor guanylyl cyclase signaling pathway"/>
    <property type="evidence" value="ECO:0007669"/>
    <property type="project" value="TreeGrafter"/>
</dbReference>
<dbReference type="PROSITE" id="PS50011">
    <property type="entry name" value="PROTEIN_KINASE_DOM"/>
    <property type="match status" value="1"/>
</dbReference>
<dbReference type="InterPro" id="IPR011009">
    <property type="entry name" value="Kinase-like_dom_sf"/>
</dbReference>
<keyword evidence="9" id="KW-0456">Lyase</keyword>
<feature type="transmembrane region" description="Helical" evidence="12">
    <location>
        <begin position="431"/>
        <end position="454"/>
    </location>
</feature>
<dbReference type="SUPFAM" id="SSF55073">
    <property type="entry name" value="Nucleotide cyclase"/>
    <property type="match status" value="1"/>
</dbReference>
<evidence type="ECO:0000256" key="2">
    <source>
        <dbReference type="ARBA" id="ARBA00004167"/>
    </source>
</evidence>
<evidence type="ECO:0000256" key="4">
    <source>
        <dbReference type="ARBA" id="ARBA00022692"/>
    </source>
</evidence>
<dbReference type="Pfam" id="PF07714">
    <property type="entry name" value="PK_Tyr_Ser-Thr"/>
    <property type="match status" value="1"/>
</dbReference>
<protein>
    <recommendedName>
        <fullName evidence="3">guanylate cyclase</fullName>
        <ecNumber evidence="3">4.6.1.2</ecNumber>
    </recommendedName>
</protein>
<dbReference type="InterPro" id="IPR050401">
    <property type="entry name" value="Cyclic_nucleotide_synthase"/>
</dbReference>
<dbReference type="Pfam" id="PF00211">
    <property type="entry name" value="Guanylate_cyc"/>
    <property type="match status" value="1"/>
</dbReference>
<feature type="domain" description="Guanylate cyclase" evidence="14">
    <location>
        <begin position="874"/>
        <end position="974"/>
    </location>
</feature>
<evidence type="ECO:0000259" key="14">
    <source>
        <dbReference type="PROSITE" id="PS50125"/>
    </source>
</evidence>
<evidence type="ECO:0000256" key="8">
    <source>
        <dbReference type="ARBA" id="ARBA00023180"/>
    </source>
</evidence>
<dbReference type="InterPro" id="IPR029787">
    <property type="entry name" value="Nucleotide_cyclase"/>
</dbReference>
<dbReference type="GO" id="GO:0004016">
    <property type="term" value="F:adenylate cyclase activity"/>
    <property type="evidence" value="ECO:0007669"/>
    <property type="project" value="TreeGrafter"/>
</dbReference>
<dbReference type="InterPro" id="IPR001245">
    <property type="entry name" value="Ser-Thr/Tyr_kinase_cat_dom"/>
</dbReference>
<dbReference type="PANTHER" id="PTHR11920:SF503">
    <property type="entry name" value="RECEPTOR-TYPE GUANYLATE CYCLASE GCY-9"/>
    <property type="match status" value="1"/>
</dbReference>
<keyword evidence="4 12" id="KW-0812">Transmembrane</keyword>
<comment type="subcellular location">
    <subcellularLocation>
        <location evidence="2">Membrane</location>
        <topology evidence="2">Single-pass membrane protein</topology>
    </subcellularLocation>
</comment>
<dbReference type="GO" id="GO:0005524">
    <property type="term" value="F:ATP binding"/>
    <property type="evidence" value="ECO:0007669"/>
    <property type="project" value="InterPro"/>
</dbReference>
<dbReference type="EMBL" id="BTRK01000006">
    <property type="protein sequence ID" value="GMR62469.1"/>
    <property type="molecule type" value="Genomic_DNA"/>
</dbReference>
<dbReference type="Proteomes" id="UP001328107">
    <property type="component" value="Unassembled WGS sequence"/>
</dbReference>
<evidence type="ECO:0000313" key="15">
    <source>
        <dbReference type="EMBL" id="GMR62469.1"/>
    </source>
</evidence>
<feature type="domain" description="Protein kinase" evidence="13">
    <location>
        <begin position="488"/>
        <end position="802"/>
    </location>
</feature>
<accession>A0AAN5DI76</accession>
<evidence type="ECO:0000256" key="1">
    <source>
        <dbReference type="ARBA" id="ARBA00001436"/>
    </source>
</evidence>
<dbReference type="GO" id="GO:0005886">
    <property type="term" value="C:plasma membrane"/>
    <property type="evidence" value="ECO:0007669"/>
    <property type="project" value="TreeGrafter"/>
</dbReference>
<dbReference type="GO" id="GO:0004672">
    <property type="term" value="F:protein kinase activity"/>
    <property type="evidence" value="ECO:0007669"/>
    <property type="project" value="InterPro"/>
</dbReference>
<keyword evidence="10" id="KW-0141">cGMP biosynthesis</keyword>
<evidence type="ECO:0000256" key="6">
    <source>
        <dbReference type="ARBA" id="ARBA00022989"/>
    </source>
</evidence>
<comment type="caution">
    <text evidence="15">The sequence shown here is derived from an EMBL/GenBank/DDBJ whole genome shotgun (WGS) entry which is preliminary data.</text>
</comment>
<gene>
    <name evidence="15" type="ORF">PMAYCL1PPCAC_32664</name>
</gene>
<keyword evidence="8" id="KW-0325">Glycoprotein</keyword>
<evidence type="ECO:0000259" key="13">
    <source>
        <dbReference type="PROSITE" id="PS50011"/>
    </source>
</evidence>
<dbReference type="PANTHER" id="PTHR11920">
    <property type="entry name" value="GUANYLYL CYCLASE"/>
    <property type="match status" value="1"/>
</dbReference>
<dbReference type="EC" id="4.6.1.2" evidence="3"/>
<keyword evidence="5" id="KW-0547">Nucleotide-binding</keyword>
<keyword evidence="6 12" id="KW-1133">Transmembrane helix</keyword>
<dbReference type="SUPFAM" id="SSF56112">
    <property type="entry name" value="Protein kinase-like (PK-like)"/>
    <property type="match status" value="1"/>
</dbReference>
<dbReference type="SMART" id="SM00044">
    <property type="entry name" value="CYCc"/>
    <property type="match status" value="1"/>
</dbReference>
<dbReference type="InterPro" id="IPR028082">
    <property type="entry name" value="Peripla_BP_I"/>
</dbReference>
<dbReference type="InterPro" id="IPR000719">
    <property type="entry name" value="Prot_kinase_dom"/>
</dbReference>
<comment type="catalytic activity">
    <reaction evidence="1">
        <text>GTP = 3',5'-cyclic GMP + diphosphate</text>
        <dbReference type="Rhea" id="RHEA:13665"/>
        <dbReference type="ChEBI" id="CHEBI:33019"/>
        <dbReference type="ChEBI" id="CHEBI:37565"/>
        <dbReference type="ChEBI" id="CHEBI:57746"/>
        <dbReference type="EC" id="4.6.1.2"/>
    </reaction>
</comment>
<dbReference type="Pfam" id="PF01094">
    <property type="entry name" value="ANF_receptor"/>
    <property type="match status" value="1"/>
</dbReference>
<dbReference type="Gene3D" id="3.40.50.2300">
    <property type="match status" value="2"/>
</dbReference>
<dbReference type="CDD" id="cd06352">
    <property type="entry name" value="PBP1_NPR_GC-like"/>
    <property type="match status" value="1"/>
</dbReference>
<keyword evidence="11" id="KW-0175">Coiled coil</keyword>
<evidence type="ECO:0000256" key="5">
    <source>
        <dbReference type="ARBA" id="ARBA00022741"/>
    </source>
</evidence>
<organism evidence="15 16">
    <name type="scientific">Pristionchus mayeri</name>
    <dbReference type="NCBI Taxonomy" id="1317129"/>
    <lineage>
        <taxon>Eukaryota</taxon>
        <taxon>Metazoa</taxon>
        <taxon>Ecdysozoa</taxon>
        <taxon>Nematoda</taxon>
        <taxon>Chromadorea</taxon>
        <taxon>Rhabditida</taxon>
        <taxon>Rhabditina</taxon>
        <taxon>Diplogasteromorpha</taxon>
        <taxon>Diplogasteroidea</taxon>
        <taxon>Neodiplogasteridae</taxon>
        <taxon>Pristionchus</taxon>
    </lineage>
</organism>
<dbReference type="SUPFAM" id="SSF53822">
    <property type="entry name" value="Periplasmic binding protein-like I"/>
    <property type="match status" value="1"/>
</dbReference>
<dbReference type="GO" id="GO:0035556">
    <property type="term" value="P:intracellular signal transduction"/>
    <property type="evidence" value="ECO:0007669"/>
    <property type="project" value="InterPro"/>
</dbReference>
<evidence type="ECO:0000313" key="16">
    <source>
        <dbReference type="Proteomes" id="UP001328107"/>
    </source>
</evidence>
<evidence type="ECO:0000256" key="9">
    <source>
        <dbReference type="ARBA" id="ARBA00023239"/>
    </source>
</evidence>
<dbReference type="PROSITE" id="PS50125">
    <property type="entry name" value="GUANYLATE_CYCLASE_2"/>
    <property type="match status" value="1"/>
</dbReference>
<feature type="coiled-coil region" evidence="11">
    <location>
        <begin position="811"/>
        <end position="849"/>
    </location>
</feature>
<sequence>NDQGGVVVIGHLQPNNPNIAHEPDILRMCAQDLRDRKILPEKYSFEVATRESCNRFSGVENAAYLHYIKNATIYFGPGCNNEMLVIGRLAPRWNVPIVAHMSGDDALADRKEFPSLGSVALTSASEMARATYTFLQLNNWKQIAIIRPTKDSERLSVHALINICREKGIKINEMYDVDPYASAEQIISTGIADEIASNARIIVVEMGMDLHAATQFMLAVKRQQMKNADYVYIIPWLAHIADHYPWEASNLDKQEVKQAFENTIIITAHGYDRKFFDDFQDRFSKKTGIISTHFATINYMSLYDALFLYGLALRDAFEETQDYNIHKNGSLLWNKMTNRQFIGTTGQVLINNKAIRVPSYAVYYASNGTLDIVVELEAKLGDRQECARDQNVCSEHLAHEMKQYFWRSHNGMYPADEPGCGFTGSKCDYTVYYVIAGVLAALSILIPLTYFVYVKQKEKQLYEMTWRIPRDTIRLVDGVRGKSENSLISKSISTGSGSLSDSHTDSNKKNLISAKQAQCNGVALAIKRFTQTRNISFHKTELRVLKELKLLENENLNKFYGIAFNQQNEFIVAWILCSRGSLEDILFNEDMKLGHNFQVSFAKDVVKGLGFLHTSPIVYHGLLCLQNCLVDSNWTVKLSNFHTERIISEKLNTLEIKTHHLEGETTENDDKERFMDRSGGGNQTFSEYIQQAPEIIRDIVTRGEIPPGTQNADIYSLGMVIYQILFRVTPFHERGKSTEKLMEMLAMTNDDDQLIRPSFPSSNSGEEGFNLQLLSCLEACWLEIPEMRPNIKKVKTMVNANLRSKGKGSLVDQMMKMMEEYTTNLEALVKDRTAMLEEAQKQADRLLNNMLPKTVAEDLKVGKPVLPQLYACATVLFSDIRGFTRISSTSTPLQIVTFLNDMFSGFDAIIAKHDAYKVETIGDAYMIVSGVPTENGNNHVQHIADIALKMRQFVANFKLAHRPEEIMMISEQAHNLIKCFFTQFSCVERGKIEVKGKGECITYFLEGKLSSKKNS</sequence>
<evidence type="ECO:0000256" key="3">
    <source>
        <dbReference type="ARBA" id="ARBA00012202"/>
    </source>
</evidence>
<dbReference type="GO" id="GO:0004383">
    <property type="term" value="F:guanylate cyclase activity"/>
    <property type="evidence" value="ECO:0007669"/>
    <property type="project" value="UniProtKB-EC"/>
</dbReference>
<dbReference type="Gene3D" id="1.10.510.10">
    <property type="entry name" value="Transferase(Phosphotransferase) domain 1"/>
    <property type="match status" value="1"/>
</dbReference>
<dbReference type="InterPro" id="IPR001828">
    <property type="entry name" value="ANF_lig-bd_rcpt"/>
</dbReference>